<comment type="caution">
    <text evidence="1">The sequence shown here is derived from an EMBL/GenBank/DDBJ whole genome shotgun (WGS) entry which is preliminary data.</text>
</comment>
<evidence type="ECO:0000313" key="1">
    <source>
        <dbReference type="EMBL" id="CAG2227063.1"/>
    </source>
</evidence>
<keyword evidence="2" id="KW-1185">Reference proteome</keyword>
<name>A0A8S3T5H2_MYTED</name>
<organism evidence="1 2">
    <name type="scientific">Mytilus edulis</name>
    <name type="common">Blue mussel</name>
    <dbReference type="NCBI Taxonomy" id="6550"/>
    <lineage>
        <taxon>Eukaryota</taxon>
        <taxon>Metazoa</taxon>
        <taxon>Spiralia</taxon>
        <taxon>Lophotrochozoa</taxon>
        <taxon>Mollusca</taxon>
        <taxon>Bivalvia</taxon>
        <taxon>Autobranchia</taxon>
        <taxon>Pteriomorphia</taxon>
        <taxon>Mytilida</taxon>
        <taxon>Mytiloidea</taxon>
        <taxon>Mytilidae</taxon>
        <taxon>Mytilinae</taxon>
        <taxon>Mytilus</taxon>
    </lineage>
</organism>
<gene>
    <name evidence="1" type="ORF">MEDL_40109</name>
</gene>
<evidence type="ECO:0000313" key="2">
    <source>
        <dbReference type="Proteomes" id="UP000683360"/>
    </source>
</evidence>
<proteinExistence type="predicted"/>
<protein>
    <submittedName>
        <fullName evidence="1">Uncharacterized protein</fullName>
    </submittedName>
</protein>
<reference evidence="1" key="1">
    <citation type="submission" date="2021-03" db="EMBL/GenBank/DDBJ databases">
        <authorList>
            <person name="Bekaert M."/>
        </authorList>
    </citation>
    <scope>NUCLEOTIDE SEQUENCE</scope>
</reference>
<dbReference type="AlphaFoldDB" id="A0A8S3T5H2"/>
<sequence length="343" mass="39308">MIFSIEDIVTWSEIVYEQEVISSQFLNKTVNGIVKTLEKDIDKSDEHLKLSLVEVSGVLENFIFRIEHEGLRKENGRRVRDFDRYGKALTNLVVLMLKGIKEETCSSSSNQNDCSIDSDSSAVMINETEDKLLRILDLALSWNVDSDSVSFELPDIIATAVTGEAKKLQILLNEISDTFKLDDVQTNLTMYDGQLLKLYSILWRKGPNWLTDSTKWPELNSAKNTVLTSLVDDSESEEEIDNLDMTHQNSLGSITNILDISNHGSYMKLLRITAYVIRFIRNCRRDRISRKSGPLEVNEIQTAVNTWILDCQESTYTDEMSYLRGAQHRHTKKYPESDNWDFS</sequence>
<dbReference type="Proteomes" id="UP000683360">
    <property type="component" value="Unassembled WGS sequence"/>
</dbReference>
<dbReference type="EMBL" id="CAJPWZ010001948">
    <property type="protein sequence ID" value="CAG2227063.1"/>
    <property type="molecule type" value="Genomic_DNA"/>
</dbReference>
<accession>A0A8S3T5H2</accession>